<dbReference type="PANTHER" id="PTHR11059:SF0">
    <property type="entry name" value="DNA REPAIR PROTEIN RECN"/>
    <property type="match status" value="1"/>
</dbReference>
<proteinExistence type="inferred from homology"/>
<dbReference type="InterPro" id="IPR004604">
    <property type="entry name" value="DNA_recomb/repair_RecN"/>
</dbReference>
<dbReference type="Pfam" id="PF02463">
    <property type="entry name" value="SMC_N"/>
    <property type="match status" value="1"/>
</dbReference>
<feature type="coiled-coil region" evidence="10">
    <location>
        <begin position="278"/>
        <end position="312"/>
    </location>
</feature>
<keyword evidence="4" id="KW-0547">Nucleotide-binding</keyword>
<dbReference type="CDD" id="cd03241">
    <property type="entry name" value="ABC_RecN"/>
    <property type="match status" value="2"/>
</dbReference>
<dbReference type="GeneID" id="57043711"/>
<gene>
    <name evidence="12" type="ORF">DAT561_1165</name>
</gene>
<organism evidence="12 13">
    <name type="scientific">Melissococcus plutonius</name>
    <dbReference type="NCBI Taxonomy" id="33970"/>
    <lineage>
        <taxon>Bacteria</taxon>
        <taxon>Bacillati</taxon>
        <taxon>Bacillota</taxon>
        <taxon>Bacilli</taxon>
        <taxon>Lactobacillales</taxon>
        <taxon>Enterococcaceae</taxon>
        <taxon>Melissococcus</taxon>
    </lineage>
</organism>
<dbReference type="NCBIfam" id="NF008121">
    <property type="entry name" value="PRK10869.1"/>
    <property type="match status" value="1"/>
</dbReference>
<dbReference type="EMBL" id="AP018492">
    <property type="protein sequence ID" value="BBC61272.1"/>
    <property type="molecule type" value="Genomic_DNA"/>
</dbReference>
<evidence type="ECO:0000256" key="4">
    <source>
        <dbReference type="ARBA" id="ARBA00022741"/>
    </source>
</evidence>
<protein>
    <recommendedName>
        <fullName evidence="3 9">DNA repair protein RecN</fullName>
    </recommendedName>
    <alternativeName>
        <fullName evidence="8 9">Recombination protein N</fullName>
    </alternativeName>
</protein>
<dbReference type="GO" id="GO:0043590">
    <property type="term" value="C:bacterial nucleoid"/>
    <property type="evidence" value="ECO:0007669"/>
    <property type="project" value="TreeGrafter"/>
</dbReference>
<keyword evidence="7 9" id="KW-0234">DNA repair</keyword>
<evidence type="ECO:0000256" key="8">
    <source>
        <dbReference type="ARBA" id="ARBA00033408"/>
    </source>
</evidence>
<dbReference type="PIRSF" id="PIRSF003128">
    <property type="entry name" value="RecN"/>
    <property type="match status" value="1"/>
</dbReference>
<evidence type="ECO:0000256" key="7">
    <source>
        <dbReference type="ARBA" id="ARBA00023204"/>
    </source>
</evidence>
<evidence type="ECO:0000256" key="5">
    <source>
        <dbReference type="ARBA" id="ARBA00022763"/>
    </source>
</evidence>
<dbReference type="GO" id="GO:0005524">
    <property type="term" value="F:ATP binding"/>
    <property type="evidence" value="ECO:0007669"/>
    <property type="project" value="UniProtKB-KW"/>
</dbReference>
<name>A0A2Z5Y303_9ENTE</name>
<dbReference type="InterPro" id="IPR003395">
    <property type="entry name" value="RecF/RecN/SMC_N"/>
</dbReference>
<dbReference type="Proteomes" id="UP000269226">
    <property type="component" value="Chromosome"/>
</dbReference>
<comment type="similarity">
    <text evidence="2 9">Belongs to the RecN family.</text>
</comment>
<dbReference type="Gene3D" id="3.40.50.300">
    <property type="entry name" value="P-loop containing nucleotide triphosphate hydrolases"/>
    <property type="match status" value="2"/>
</dbReference>
<dbReference type="PANTHER" id="PTHR11059">
    <property type="entry name" value="DNA REPAIR PROTEIN RECN"/>
    <property type="match status" value="1"/>
</dbReference>
<sequence>MLQELSIKNFAIISFLQLEFQAGMTVLTGETGAGKSIIIDAMALLVGGRGSSDYIRQGTSKCTLEGLFKMPKNLELIHLLEGLGIEIEEDSLLIQRDISNTGKNVCRINGRIVTLSNLRRIGEYLVDIHGQNEHQELMQSDKHIEMLDEFGGKELEQIKKQYKELYKEYRLLEKKVKNHQKNEKEFAQRMDMLQFQQKEIASAKLVVNEEQQLLEEKNKLANFQKIADTFSISYEAINGEDSSLDKIGLAMNELTTIETLDPAYKTIAETVQNSYYLLQEASGDIAHLMDNLELNEERLNEVENRLELMRQLKRKYGDSIEAVLAYYEEITHELEEVGLLEGREDQLETALNEKQAKTIEKGLELRKIRKEVAKKLEKSILKELKELYMEHSEFSVHFTPLSPNKLSDAGLDFIEFYITTNPGEPLKPLVKVASGGELSRVMLALKTIFSKSQGITSIVFDEVDTGVSGRVAQAIADKIYQISKNSQVLCITHLPQVAAVADYQYFIEKNIIDERTETIVRVLKSNQRVTEIARMLSGSEITTLTLKHAQELLNMANKN</sequence>
<evidence type="ECO:0000256" key="2">
    <source>
        <dbReference type="ARBA" id="ARBA00009441"/>
    </source>
</evidence>
<feature type="coiled-coil region" evidence="10">
    <location>
        <begin position="155"/>
        <end position="226"/>
    </location>
</feature>
<dbReference type="SUPFAM" id="SSF52540">
    <property type="entry name" value="P-loop containing nucleoside triphosphate hydrolases"/>
    <property type="match status" value="2"/>
</dbReference>
<dbReference type="GO" id="GO:0006310">
    <property type="term" value="P:DNA recombination"/>
    <property type="evidence" value="ECO:0007669"/>
    <property type="project" value="InterPro"/>
</dbReference>
<dbReference type="RefSeq" id="WP_015695145.1">
    <property type="nucleotide sequence ID" value="NZ_AP018492.1"/>
</dbReference>
<evidence type="ECO:0000256" key="3">
    <source>
        <dbReference type="ARBA" id="ARBA00021315"/>
    </source>
</evidence>
<keyword evidence="6" id="KW-0067">ATP-binding</keyword>
<evidence type="ECO:0000256" key="6">
    <source>
        <dbReference type="ARBA" id="ARBA00022840"/>
    </source>
</evidence>
<accession>A0A2Z5Y303</accession>
<dbReference type="InterPro" id="IPR027417">
    <property type="entry name" value="P-loop_NTPase"/>
</dbReference>
<feature type="domain" description="RecF/RecN/SMC N-terminal" evidence="11">
    <location>
        <begin position="1"/>
        <end position="507"/>
    </location>
</feature>
<dbReference type="GO" id="GO:0009432">
    <property type="term" value="P:SOS response"/>
    <property type="evidence" value="ECO:0007669"/>
    <property type="project" value="TreeGrafter"/>
</dbReference>
<evidence type="ECO:0000256" key="10">
    <source>
        <dbReference type="SAM" id="Coils"/>
    </source>
</evidence>
<comment type="function">
    <text evidence="1 9">May be involved in recombinational repair of damaged DNA.</text>
</comment>
<keyword evidence="5 9" id="KW-0227">DNA damage</keyword>
<dbReference type="GO" id="GO:0006281">
    <property type="term" value="P:DNA repair"/>
    <property type="evidence" value="ECO:0007669"/>
    <property type="project" value="UniProtKB-KW"/>
</dbReference>
<evidence type="ECO:0000313" key="13">
    <source>
        <dbReference type="Proteomes" id="UP000269226"/>
    </source>
</evidence>
<evidence type="ECO:0000313" key="12">
    <source>
        <dbReference type="EMBL" id="BBC61272.1"/>
    </source>
</evidence>
<evidence type="ECO:0000256" key="9">
    <source>
        <dbReference type="PIRNR" id="PIRNR003128"/>
    </source>
</evidence>
<reference evidence="12 13" key="1">
    <citation type="submission" date="2018-01" db="EMBL/GenBank/DDBJ databases">
        <title>Whole genome sequence of Melissococcus plutonius DAT561.</title>
        <authorList>
            <person name="Okumura K."/>
            <person name="Takamatsu D."/>
            <person name="Okura M."/>
        </authorList>
    </citation>
    <scope>NUCLEOTIDE SEQUENCE [LARGE SCALE GENOMIC DNA]</scope>
    <source>
        <strain evidence="12 13">DAT561</strain>
    </source>
</reference>
<dbReference type="AlphaFoldDB" id="A0A2Z5Y303"/>
<dbReference type="FunFam" id="3.40.50.300:FF:000319">
    <property type="entry name" value="DNA repair protein RecN"/>
    <property type="match status" value="1"/>
</dbReference>
<dbReference type="NCBIfam" id="TIGR00634">
    <property type="entry name" value="recN"/>
    <property type="match status" value="1"/>
</dbReference>
<dbReference type="FunFam" id="3.40.50.300:FF:000356">
    <property type="entry name" value="DNA repair protein RecN"/>
    <property type="match status" value="1"/>
</dbReference>
<keyword evidence="10" id="KW-0175">Coiled coil</keyword>
<evidence type="ECO:0000256" key="1">
    <source>
        <dbReference type="ARBA" id="ARBA00003618"/>
    </source>
</evidence>
<evidence type="ECO:0000259" key="11">
    <source>
        <dbReference type="Pfam" id="PF02463"/>
    </source>
</evidence>